<proteinExistence type="predicted"/>
<organism evidence="2 3">
    <name type="scientific">Weissella confusa</name>
    <name type="common">Lactobacillus confusus</name>
    <dbReference type="NCBI Taxonomy" id="1583"/>
    <lineage>
        <taxon>Bacteria</taxon>
        <taxon>Bacillati</taxon>
        <taxon>Bacillota</taxon>
        <taxon>Bacilli</taxon>
        <taxon>Lactobacillales</taxon>
        <taxon>Lactobacillaceae</taxon>
        <taxon>Weissella</taxon>
    </lineage>
</organism>
<evidence type="ECO:0000256" key="1">
    <source>
        <dbReference type="SAM" id="SignalP"/>
    </source>
</evidence>
<dbReference type="AlphaFoldDB" id="A0A923NHR4"/>
<keyword evidence="1" id="KW-0732">Signal</keyword>
<sequence>MSMKKQMLVATTLSMLAISAGGMTNQVLAASKSDTFTYAISGDLERDL</sequence>
<feature type="chain" id="PRO_5038036309" evidence="1">
    <location>
        <begin position="30"/>
        <end position="48"/>
    </location>
</feature>
<evidence type="ECO:0000313" key="3">
    <source>
        <dbReference type="Proteomes" id="UP000650485"/>
    </source>
</evidence>
<feature type="signal peptide" evidence="1">
    <location>
        <begin position="1"/>
        <end position="29"/>
    </location>
</feature>
<protein>
    <submittedName>
        <fullName evidence="2">Uncharacterized protein</fullName>
    </submittedName>
</protein>
<dbReference type="EMBL" id="JACSZT010000021">
    <property type="protein sequence ID" value="MBC6499749.1"/>
    <property type="molecule type" value="Genomic_DNA"/>
</dbReference>
<gene>
    <name evidence="2" type="ORF">H7R52_17560</name>
</gene>
<evidence type="ECO:0000313" key="2">
    <source>
        <dbReference type="EMBL" id="MBC6499749.1"/>
    </source>
</evidence>
<name>A0A923NHR4_WEICO</name>
<accession>A0A923NHR4</accession>
<dbReference type="Proteomes" id="UP000650485">
    <property type="component" value="Unassembled WGS sequence"/>
</dbReference>
<comment type="caution">
    <text evidence="2">The sequence shown here is derived from an EMBL/GenBank/DDBJ whole genome shotgun (WGS) entry which is preliminary data.</text>
</comment>
<reference evidence="2" key="1">
    <citation type="submission" date="2020-08" db="EMBL/GenBank/DDBJ databases">
        <title>Complete genome sequence of Weissella confusa strain FS54 provides insights into metabolic potential.</title>
        <authorList>
            <person name="Fhoula I."/>
            <person name="Najjari A."/>
            <person name="Lekired A."/>
            <person name="Bessrour-Aouam N."/>
            <person name="Jaballah S."/>
            <person name="Klibi N."/>
            <person name="Ouzari H.-I."/>
        </authorList>
    </citation>
    <scope>NUCLEOTIDE SEQUENCE</scope>
    <source>
        <strain evidence="2">FS54</strain>
    </source>
</reference>